<dbReference type="Proteomes" id="UP000286100">
    <property type="component" value="Unassembled WGS sequence"/>
</dbReference>
<keyword evidence="6 7" id="KW-0472">Membrane</keyword>
<dbReference type="GO" id="GO:0055085">
    <property type="term" value="P:transmembrane transport"/>
    <property type="evidence" value="ECO:0007669"/>
    <property type="project" value="InterPro"/>
</dbReference>
<feature type="transmembrane region" description="Helical" evidence="7">
    <location>
        <begin position="221"/>
        <end position="240"/>
    </location>
</feature>
<feature type="transmembrane region" description="Helical" evidence="7">
    <location>
        <begin position="67"/>
        <end position="88"/>
    </location>
</feature>
<dbReference type="InterPro" id="IPR000515">
    <property type="entry name" value="MetI-like"/>
</dbReference>
<dbReference type="PANTHER" id="PTHR30151">
    <property type="entry name" value="ALKANE SULFONATE ABC TRANSPORTER-RELATED, MEMBRANE SUBUNIT"/>
    <property type="match status" value="1"/>
</dbReference>
<reference evidence="9 10" key="1">
    <citation type="submission" date="2018-09" db="EMBL/GenBank/DDBJ databases">
        <authorList>
            <person name="Zhu H."/>
        </authorList>
    </citation>
    <scope>NUCLEOTIDE SEQUENCE [LARGE SCALE GENOMIC DNA]</scope>
    <source>
        <strain evidence="9 10">K2R01-6</strain>
    </source>
</reference>
<evidence type="ECO:0000259" key="8">
    <source>
        <dbReference type="PROSITE" id="PS50928"/>
    </source>
</evidence>
<comment type="caution">
    <text evidence="9">The sequence shown here is derived from an EMBL/GenBank/DDBJ whole genome shotgun (WGS) entry which is preliminary data.</text>
</comment>
<feature type="transmembrane region" description="Helical" evidence="7">
    <location>
        <begin position="95"/>
        <end position="120"/>
    </location>
</feature>
<comment type="subcellular location">
    <subcellularLocation>
        <location evidence="1 7">Cell membrane</location>
        <topology evidence="1 7">Multi-pass membrane protein</topology>
    </subcellularLocation>
</comment>
<dbReference type="GO" id="GO:0005886">
    <property type="term" value="C:plasma membrane"/>
    <property type="evidence" value="ECO:0007669"/>
    <property type="project" value="UniProtKB-SubCell"/>
</dbReference>
<evidence type="ECO:0000256" key="5">
    <source>
        <dbReference type="ARBA" id="ARBA00022989"/>
    </source>
</evidence>
<evidence type="ECO:0000313" key="10">
    <source>
        <dbReference type="Proteomes" id="UP000286100"/>
    </source>
</evidence>
<evidence type="ECO:0000256" key="1">
    <source>
        <dbReference type="ARBA" id="ARBA00004651"/>
    </source>
</evidence>
<dbReference type="CDD" id="cd06261">
    <property type="entry name" value="TM_PBP2"/>
    <property type="match status" value="1"/>
</dbReference>
<feature type="transmembrane region" description="Helical" evidence="7">
    <location>
        <begin position="185"/>
        <end position="201"/>
    </location>
</feature>
<keyword evidence="2 7" id="KW-0813">Transport</keyword>
<dbReference type="PROSITE" id="PS50928">
    <property type="entry name" value="ABC_TM1"/>
    <property type="match status" value="1"/>
</dbReference>
<name>A0A418WUP9_9SPHN</name>
<evidence type="ECO:0000256" key="3">
    <source>
        <dbReference type="ARBA" id="ARBA00022475"/>
    </source>
</evidence>
<dbReference type="Pfam" id="PF00528">
    <property type="entry name" value="BPD_transp_1"/>
    <property type="match status" value="1"/>
</dbReference>
<dbReference type="Gene3D" id="1.10.3720.10">
    <property type="entry name" value="MetI-like"/>
    <property type="match status" value="1"/>
</dbReference>
<feature type="transmembrane region" description="Helical" evidence="7">
    <location>
        <begin position="12"/>
        <end position="33"/>
    </location>
</feature>
<keyword evidence="3" id="KW-1003">Cell membrane</keyword>
<comment type="similarity">
    <text evidence="7">Belongs to the binding-protein-dependent transport system permease family.</text>
</comment>
<feature type="domain" description="ABC transmembrane type-1" evidence="8">
    <location>
        <begin position="60"/>
        <end position="244"/>
    </location>
</feature>
<protein>
    <submittedName>
        <fullName evidence="9">ABC transporter permease</fullName>
    </submittedName>
</protein>
<dbReference type="RefSeq" id="WP_119759120.1">
    <property type="nucleotide sequence ID" value="NZ_QYUM01000001.1"/>
</dbReference>
<keyword evidence="5 7" id="KW-1133">Transmembrane helix</keyword>
<evidence type="ECO:0000256" key="4">
    <source>
        <dbReference type="ARBA" id="ARBA00022692"/>
    </source>
</evidence>
<evidence type="ECO:0000256" key="7">
    <source>
        <dbReference type="RuleBase" id="RU363032"/>
    </source>
</evidence>
<dbReference type="SUPFAM" id="SSF161098">
    <property type="entry name" value="MetI-like"/>
    <property type="match status" value="1"/>
</dbReference>
<sequence>MATPPRTQSNPVVAALFFVALAAAWEFGVRLFGVKSYLLPALSDIGVAFWEARAMLLDHSLVTLGEVLSGFALAAVLGVALAALIHVVPVARSTLYPVVIALQSIPKVGLAPLMVVWLGYGFGSKLVMAFLFAFFPIVISTLGGLASVPSNLEEHFRALGASRWTMFARLQVPAAMPNFMDGCKVAMPLAVIGAIVGEFVGSNNGLGNVILLATGSSQTALTFAALLTVTMLSLVLFYVVELLSKFVWWRAV</sequence>
<keyword evidence="10" id="KW-1185">Reference proteome</keyword>
<feature type="transmembrane region" description="Helical" evidence="7">
    <location>
        <begin position="126"/>
        <end position="148"/>
    </location>
</feature>
<evidence type="ECO:0000313" key="9">
    <source>
        <dbReference type="EMBL" id="RJF96398.1"/>
    </source>
</evidence>
<evidence type="ECO:0000256" key="6">
    <source>
        <dbReference type="ARBA" id="ARBA00023136"/>
    </source>
</evidence>
<dbReference type="EMBL" id="QYUM01000001">
    <property type="protein sequence ID" value="RJF96398.1"/>
    <property type="molecule type" value="Genomic_DNA"/>
</dbReference>
<dbReference type="OrthoDB" id="9786495at2"/>
<organism evidence="9 10">
    <name type="scientific">Sphingomonas cavernae</name>
    <dbReference type="NCBI Taxonomy" id="2320861"/>
    <lineage>
        <taxon>Bacteria</taxon>
        <taxon>Pseudomonadati</taxon>
        <taxon>Pseudomonadota</taxon>
        <taxon>Alphaproteobacteria</taxon>
        <taxon>Sphingomonadales</taxon>
        <taxon>Sphingomonadaceae</taxon>
        <taxon>Sphingomonas</taxon>
    </lineage>
</organism>
<keyword evidence="4 7" id="KW-0812">Transmembrane</keyword>
<gene>
    <name evidence="9" type="ORF">D3876_00145</name>
</gene>
<proteinExistence type="inferred from homology"/>
<dbReference type="PANTHER" id="PTHR30151:SF20">
    <property type="entry name" value="ABC TRANSPORTER PERMEASE PROTEIN HI_0355-RELATED"/>
    <property type="match status" value="1"/>
</dbReference>
<dbReference type="AlphaFoldDB" id="A0A418WUP9"/>
<dbReference type="InterPro" id="IPR035906">
    <property type="entry name" value="MetI-like_sf"/>
</dbReference>
<evidence type="ECO:0000256" key="2">
    <source>
        <dbReference type="ARBA" id="ARBA00022448"/>
    </source>
</evidence>
<accession>A0A418WUP9</accession>